<keyword evidence="1" id="KW-0032">Aminotransferase</keyword>
<reference evidence="1 2" key="1">
    <citation type="submission" date="2020-04" db="EMBL/GenBank/DDBJ databases">
        <title>Staphylococcus species from domestic dog.</title>
        <authorList>
            <person name="Paterson G.K."/>
        </authorList>
    </citation>
    <scope>NUCLEOTIDE SEQUENCE [LARGE SCALE GENOMIC DNA]</scope>
    <source>
        <strain evidence="1 2">H16/1A</strain>
    </source>
</reference>
<dbReference type="InterPro" id="IPR001544">
    <property type="entry name" value="Aminotrans_IV"/>
</dbReference>
<evidence type="ECO:0000313" key="1">
    <source>
        <dbReference type="EMBL" id="MBI5974028.1"/>
    </source>
</evidence>
<sequence length="203" mass="23834">MYVFETMRLEQGQISRYDYHYQRIRRASTDLNIPFDNAKWNAMMTSIQSHHLDGTYRIKAMLEENGKMHYDSQALPETQVMTARLKRINSNVPTWQRVYKTSHRDHLTHTKATQLILLYEESGKVLEFDIGNLVVEYNGDCYTPTLNDDFLNGCMRQALIDQNKIQVKNITIDFLQEALQNGAKLWMINSLREWVPVVLDTNE</sequence>
<dbReference type="InterPro" id="IPR043131">
    <property type="entry name" value="BCAT-like_N"/>
</dbReference>
<dbReference type="Pfam" id="PF01063">
    <property type="entry name" value="Aminotran_4"/>
    <property type="match status" value="1"/>
</dbReference>
<name>A0ABS0T5L1_9STAP</name>
<dbReference type="InterPro" id="IPR043132">
    <property type="entry name" value="BCAT-like_C"/>
</dbReference>
<proteinExistence type="predicted"/>
<dbReference type="GO" id="GO:0008483">
    <property type="term" value="F:transaminase activity"/>
    <property type="evidence" value="ECO:0007669"/>
    <property type="project" value="UniProtKB-KW"/>
</dbReference>
<gene>
    <name evidence="1" type="ORF">HHH54_00275</name>
</gene>
<comment type="caution">
    <text evidence="1">The sequence shown here is derived from an EMBL/GenBank/DDBJ whole genome shotgun (WGS) entry which is preliminary data.</text>
</comment>
<dbReference type="RefSeq" id="WP_198616821.1">
    <property type="nucleotide sequence ID" value="NZ_JABANU010000001.1"/>
</dbReference>
<keyword evidence="1" id="KW-0808">Transferase</keyword>
<dbReference type="SUPFAM" id="SSF56752">
    <property type="entry name" value="D-aminoacid aminotransferase-like PLP-dependent enzymes"/>
    <property type="match status" value="1"/>
</dbReference>
<dbReference type="EMBL" id="JABANU010000001">
    <property type="protein sequence ID" value="MBI5974028.1"/>
    <property type="molecule type" value="Genomic_DNA"/>
</dbReference>
<dbReference type="Gene3D" id="3.30.470.10">
    <property type="match status" value="1"/>
</dbReference>
<dbReference type="Proteomes" id="UP000751852">
    <property type="component" value="Unassembled WGS sequence"/>
</dbReference>
<organism evidence="1 2">
    <name type="scientific">Staphylococcus canis</name>
    <dbReference type="NCBI Taxonomy" id="2724942"/>
    <lineage>
        <taxon>Bacteria</taxon>
        <taxon>Bacillati</taxon>
        <taxon>Bacillota</taxon>
        <taxon>Bacilli</taxon>
        <taxon>Bacillales</taxon>
        <taxon>Staphylococcaceae</taxon>
        <taxon>Staphylococcus</taxon>
    </lineage>
</organism>
<accession>A0ABS0T5L1</accession>
<protein>
    <submittedName>
        <fullName evidence="1">Aminotransferase class IV</fullName>
    </submittedName>
</protein>
<dbReference type="Gene3D" id="3.20.10.10">
    <property type="entry name" value="D-amino Acid Aminotransferase, subunit A, domain 2"/>
    <property type="match status" value="1"/>
</dbReference>
<dbReference type="InterPro" id="IPR036038">
    <property type="entry name" value="Aminotransferase-like"/>
</dbReference>
<evidence type="ECO:0000313" key="2">
    <source>
        <dbReference type="Proteomes" id="UP000751852"/>
    </source>
</evidence>
<keyword evidence="2" id="KW-1185">Reference proteome</keyword>